<dbReference type="EMBL" id="DSYQ01000025">
    <property type="protein sequence ID" value="HGT71405.1"/>
    <property type="molecule type" value="Genomic_DNA"/>
</dbReference>
<dbReference type="PANTHER" id="PTHR11706">
    <property type="entry name" value="SOLUTE CARRIER PROTEIN FAMILY 11 MEMBER"/>
    <property type="match status" value="1"/>
</dbReference>
<reference evidence="7" key="1">
    <citation type="journal article" date="2020" name="mSystems">
        <title>Genome- and Community-Level Interaction Insights into Carbon Utilization and Element Cycling Functions of Hydrothermarchaeota in Hydrothermal Sediment.</title>
        <authorList>
            <person name="Zhou Z."/>
            <person name="Liu Y."/>
            <person name="Xu W."/>
            <person name="Pan J."/>
            <person name="Luo Z.H."/>
            <person name="Li M."/>
        </authorList>
    </citation>
    <scope>NUCLEOTIDE SEQUENCE [LARGE SCALE GENOMIC DNA]</scope>
    <source>
        <strain evidence="7">SpSt-579</strain>
    </source>
</reference>
<feature type="transmembrane region" description="Helical" evidence="6">
    <location>
        <begin position="157"/>
        <end position="175"/>
    </location>
</feature>
<gene>
    <name evidence="7" type="ORF">ENT43_04045</name>
</gene>
<feature type="transmembrane region" description="Helical" evidence="6">
    <location>
        <begin position="373"/>
        <end position="393"/>
    </location>
</feature>
<evidence type="ECO:0000256" key="1">
    <source>
        <dbReference type="ARBA" id="ARBA00004141"/>
    </source>
</evidence>
<dbReference type="AlphaFoldDB" id="A0A7C4RB09"/>
<feature type="transmembrane region" description="Helical" evidence="6">
    <location>
        <begin position="254"/>
        <end position="280"/>
    </location>
</feature>
<dbReference type="InterPro" id="IPR001046">
    <property type="entry name" value="NRAMP_fam"/>
</dbReference>
<feature type="transmembrane region" description="Helical" evidence="6">
    <location>
        <begin position="300"/>
        <end position="328"/>
    </location>
</feature>
<proteinExistence type="predicted"/>
<comment type="subcellular location">
    <subcellularLocation>
        <location evidence="1">Membrane</location>
        <topology evidence="1">Multi-pass membrane protein</topology>
    </subcellularLocation>
</comment>
<evidence type="ECO:0000256" key="4">
    <source>
        <dbReference type="ARBA" id="ARBA00022989"/>
    </source>
</evidence>
<comment type="caution">
    <text evidence="7">The sequence shown here is derived from an EMBL/GenBank/DDBJ whole genome shotgun (WGS) entry which is preliminary data.</text>
</comment>
<protein>
    <submittedName>
        <fullName evidence="7">Divalent metal cation transporter</fullName>
    </submittedName>
</protein>
<keyword evidence="3 6" id="KW-0812">Transmembrane</keyword>
<keyword evidence="2" id="KW-0813">Transport</keyword>
<feature type="transmembrane region" description="Helical" evidence="6">
    <location>
        <begin position="348"/>
        <end position="367"/>
    </location>
</feature>
<dbReference type="GO" id="GO:0034755">
    <property type="term" value="P:iron ion transmembrane transport"/>
    <property type="evidence" value="ECO:0007669"/>
    <property type="project" value="TreeGrafter"/>
</dbReference>
<feature type="transmembrane region" description="Helical" evidence="6">
    <location>
        <begin position="413"/>
        <end position="431"/>
    </location>
</feature>
<evidence type="ECO:0000256" key="2">
    <source>
        <dbReference type="ARBA" id="ARBA00022448"/>
    </source>
</evidence>
<feature type="transmembrane region" description="Helical" evidence="6">
    <location>
        <begin position="131"/>
        <end position="150"/>
    </location>
</feature>
<dbReference type="NCBIfam" id="NF037982">
    <property type="entry name" value="Nramp_1"/>
    <property type="match status" value="1"/>
</dbReference>
<dbReference type="GO" id="GO:0005886">
    <property type="term" value="C:plasma membrane"/>
    <property type="evidence" value="ECO:0007669"/>
    <property type="project" value="TreeGrafter"/>
</dbReference>
<dbReference type="GO" id="GO:0005384">
    <property type="term" value="F:manganese ion transmembrane transporter activity"/>
    <property type="evidence" value="ECO:0007669"/>
    <property type="project" value="TreeGrafter"/>
</dbReference>
<evidence type="ECO:0000313" key="7">
    <source>
        <dbReference type="EMBL" id="HGT71405.1"/>
    </source>
</evidence>
<accession>A0A7C4RB09</accession>
<name>A0A7C4RB09_UNCC3</name>
<dbReference type="GO" id="GO:0015086">
    <property type="term" value="F:cadmium ion transmembrane transporter activity"/>
    <property type="evidence" value="ECO:0007669"/>
    <property type="project" value="TreeGrafter"/>
</dbReference>
<organism evidence="7">
    <name type="scientific">candidate division CPR3 bacterium</name>
    <dbReference type="NCBI Taxonomy" id="2268181"/>
    <lineage>
        <taxon>Bacteria</taxon>
        <taxon>Bacteria division CPR3</taxon>
    </lineage>
</organism>
<sequence>MKKTKANSPHHLKNKSKLSELKKTIGPGFITGSADNDPSGIGTYSMSGARFGFGQVWIIIFNLPMMIAVQEMCGRLGMVTGTGLAGNIKKHFSLKWLYLCVVFLVFANVFNIGANLAVMSSVVKLLVGGNVYFWGLFIALLIVFLELLVPYKKYTSILKWLTIPFFAYVIVAFMVPQDWGDILKALVIPGFEFNSTYIMLLVGFIGTTISPYLFFWQASEEVEEEVENKVISDMDEKPKRVFSKNISKMRIDTIVGMVFSQIIAFFIVITCASTLFKSGIFEINDAKEAALALRPLAGNWAFLLFAIGIIGAGFMGIPTLAGSAAYAVSEVFDWKQGLFKKFKQASRFYMVIVLATIFGLFINVLGLNPIKTLLYSAVINGVVSIPLIAFIILLTNNSKVMGKHKNKPISNILGWFTFGVMLLASVMMVIYW</sequence>
<dbReference type="PANTHER" id="PTHR11706:SF33">
    <property type="entry name" value="NATURAL RESISTANCE-ASSOCIATED MACROPHAGE PROTEIN 2"/>
    <property type="match status" value="1"/>
</dbReference>
<evidence type="ECO:0000256" key="3">
    <source>
        <dbReference type="ARBA" id="ARBA00022692"/>
    </source>
</evidence>
<dbReference type="Pfam" id="PF01566">
    <property type="entry name" value="Nramp"/>
    <property type="match status" value="1"/>
</dbReference>
<keyword evidence="5 6" id="KW-0472">Membrane</keyword>
<feature type="transmembrane region" description="Helical" evidence="6">
    <location>
        <begin position="195"/>
        <end position="215"/>
    </location>
</feature>
<evidence type="ECO:0000256" key="5">
    <source>
        <dbReference type="ARBA" id="ARBA00023136"/>
    </source>
</evidence>
<feature type="transmembrane region" description="Helical" evidence="6">
    <location>
        <begin position="96"/>
        <end position="119"/>
    </location>
</feature>
<keyword evidence="4 6" id="KW-1133">Transmembrane helix</keyword>
<evidence type="ECO:0000256" key="6">
    <source>
        <dbReference type="SAM" id="Phobius"/>
    </source>
</evidence>